<dbReference type="GO" id="GO:0005524">
    <property type="term" value="F:ATP binding"/>
    <property type="evidence" value="ECO:0007669"/>
    <property type="project" value="UniProtKB-KW"/>
</dbReference>
<dbReference type="InterPro" id="IPR038718">
    <property type="entry name" value="SNF2-like_sf"/>
</dbReference>
<dbReference type="OrthoDB" id="448448at2759"/>
<evidence type="ECO:0000313" key="7">
    <source>
        <dbReference type="EnsemblFungi" id="PTTG_29311-t43_1-p1"/>
    </source>
</evidence>
<dbReference type="InterPro" id="IPR000330">
    <property type="entry name" value="SNF2_N"/>
</dbReference>
<reference evidence="7 8" key="3">
    <citation type="journal article" date="2017" name="G3 (Bethesda)">
        <title>Comparative analysis highlights variable genome content of wheat rusts and divergence of the mating loci.</title>
        <authorList>
            <person name="Cuomo C.A."/>
            <person name="Bakkeren G."/>
            <person name="Khalil H.B."/>
            <person name="Panwar V."/>
            <person name="Joly D."/>
            <person name="Linning R."/>
            <person name="Sakthikumar S."/>
            <person name="Song X."/>
            <person name="Adiconis X."/>
            <person name="Fan L."/>
            <person name="Goldberg J.M."/>
            <person name="Levin J.Z."/>
            <person name="Young S."/>
            <person name="Zeng Q."/>
            <person name="Anikster Y."/>
            <person name="Bruce M."/>
            <person name="Wang M."/>
            <person name="Yin C."/>
            <person name="McCallum B."/>
            <person name="Szabo L.J."/>
            <person name="Hulbert S."/>
            <person name="Chen X."/>
            <person name="Fellers J.P."/>
        </authorList>
    </citation>
    <scope>NUCLEOTIDE SEQUENCE</scope>
    <source>
        <strain evidence="7">isolate 1-1 / race 1 (BBBD)</strain>
        <strain evidence="8">Isolate 1-1 / race 1 (BBBD)</strain>
    </source>
</reference>
<dbReference type="Gene3D" id="3.40.50.10810">
    <property type="entry name" value="Tandem AAA-ATPase domain"/>
    <property type="match status" value="1"/>
</dbReference>
<dbReference type="GO" id="GO:0016787">
    <property type="term" value="F:hydrolase activity"/>
    <property type="evidence" value="ECO:0007669"/>
    <property type="project" value="UniProtKB-KW"/>
</dbReference>
<dbReference type="SMART" id="SM00490">
    <property type="entry name" value="HELICc"/>
    <property type="match status" value="1"/>
</dbReference>
<feature type="domain" description="Helicase C-terminal" evidence="5">
    <location>
        <begin position="525"/>
        <end position="677"/>
    </location>
</feature>
<dbReference type="Pfam" id="PF00271">
    <property type="entry name" value="Helicase_C"/>
    <property type="match status" value="1"/>
</dbReference>
<keyword evidence="8" id="KW-1185">Reference proteome</keyword>
<dbReference type="Gene3D" id="3.40.50.300">
    <property type="entry name" value="P-loop containing nucleotide triphosphate hydrolases"/>
    <property type="match status" value="1"/>
</dbReference>
<accession>A0A180G548</accession>
<dbReference type="Pfam" id="PF00176">
    <property type="entry name" value="SNF2-rel_dom"/>
    <property type="match status" value="1"/>
</dbReference>
<evidence type="ECO:0000256" key="3">
    <source>
        <dbReference type="ARBA" id="ARBA00022840"/>
    </source>
</evidence>
<dbReference type="PANTHER" id="PTHR45626">
    <property type="entry name" value="TRANSCRIPTION TERMINATION FACTOR 2-RELATED"/>
    <property type="match status" value="1"/>
</dbReference>
<dbReference type="InterPro" id="IPR027417">
    <property type="entry name" value="P-loop_NTPase"/>
</dbReference>
<evidence type="ECO:0000313" key="6">
    <source>
        <dbReference type="EMBL" id="OAV87714.1"/>
    </source>
</evidence>
<keyword evidence="2" id="KW-0378">Hydrolase</keyword>
<reference evidence="7" key="4">
    <citation type="submission" date="2025-05" db="UniProtKB">
        <authorList>
            <consortium name="EnsemblFungi"/>
        </authorList>
    </citation>
    <scope>IDENTIFICATION</scope>
    <source>
        <strain evidence="7">isolate 1-1 / race 1 (BBBD)</strain>
    </source>
</reference>
<dbReference type="EMBL" id="ADAS02000302">
    <property type="protein sequence ID" value="OAV87714.1"/>
    <property type="molecule type" value="Genomic_DNA"/>
</dbReference>
<keyword evidence="3" id="KW-0067">ATP-binding</keyword>
<dbReference type="PROSITE" id="PS51192">
    <property type="entry name" value="HELICASE_ATP_BIND_1"/>
    <property type="match status" value="1"/>
</dbReference>
<dbReference type="EnsemblFungi" id="PTTG_29311-t43_1">
    <property type="protein sequence ID" value="PTTG_29311-t43_1-p1"/>
    <property type="gene ID" value="PTTG_29311"/>
</dbReference>
<dbReference type="PROSITE" id="PS51194">
    <property type="entry name" value="HELICASE_CTER"/>
    <property type="match status" value="1"/>
</dbReference>
<dbReference type="AlphaFoldDB" id="A0A180G548"/>
<name>A0A180G548_PUCT1</name>
<evidence type="ECO:0000313" key="8">
    <source>
        <dbReference type="Proteomes" id="UP000005240"/>
    </source>
</evidence>
<evidence type="ECO:0000259" key="4">
    <source>
        <dbReference type="PROSITE" id="PS51192"/>
    </source>
</evidence>
<dbReference type="PANTHER" id="PTHR45626:SF22">
    <property type="entry name" value="DNA REPAIR PROTEIN RAD5"/>
    <property type="match status" value="1"/>
</dbReference>
<evidence type="ECO:0000256" key="2">
    <source>
        <dbReference type="ARBA" id="ARBA00022801"/>
    </source>
</evidence>
<feature type="domain" description="Helicase ATP-binding" evidence="4">
    <location>
        <begin position="214"/>
        <end position="395"/>
    </location>
</feature>
<protein>
    <submittedName>
        <fullName evidence="6 7">Uncharacterized protein</fullName>
    </submittedName>
</protein>
<organism evidence="6">
    <name type="scientific">Puccinia triticina (isolate 1-1 / race 1 (BBBD))</name>
    <name type="common">Brown leaf rust fungus</name>
    <dbReference type="NCBI Taxonomy" id="630390"/>
    <lineage>
        <taxon>Eukaryota</taxon>
        <taxon>Fungi</taxon>
        <taxon>Dikarya</taxon>
        <taxon>Basidiomycota</taxon>
        <taxon>Pucciniomycotina</taxon>
        <taxon>Pucciniomycetes</taxon>
        <taxon>Pucciniales</taxon>
        <taxon>Pucciniaceae</taxon>
        <taxon>Puccinia</taxon>
    </lineage>
</organism>
<dbReference type="SMART" id="SM00487">
    <property type="entry name" value="DEXDc"/>
    <property type="match status" value="1"/>
</dbReference>
<dbReference type="GO" id="GO:0008094">
    <property type="term" value="F:ATP-dependent activity, acting on DNA"/>
    <property type="evidence" value="ECO:0007669"/>
    <property type="project" value="TreeGrafter"/>
</dbReference>
<dbReference type="GO" id="GO:0006281">
    <property type="term" value="P:DNA repair"/>
    <property type="evidence" value="ECO:0007669"/>
    <property type="project" value="TreeGrafter"/>
</dbReference>
<dbReference type="InterPro" id="IPR050628">
    <property type="entry name" value="SNF2_RAD54_helicase_TF"/>
</dbReference>
<evidence type="ECO:0000256" key="1">
    <source>
        <dbReference type="ARBA" id="ARBA00022741"/>
    </source>
</evidence>
<dbReference type="InterPro" id="IPR049730">
    <property type="entry name" value="SNF2/RAD54-like_C"/>
</dbReference>
<proteinExistence type="predicted"/>
<dbReference type="InterPro" id="IPR014001">
    <property type="entry name" value="Helicase_ATP-bd"/>
</dbReference>
<sequence length="693" mass="79636">MARTYCLGQFIIPISSSNPDMISEEAQLAFLQRGSRRIHVYRYPQIVLGDLPREASEHIGPLLGPIATCSAPVTDKEIPSTDQGLMRLRAFAVKNRLGSELRGCIFVRSENIRHVQSAFDVAGVELTPIWNYNPRMFFEIPQFVVQRGEESIHPEHLFASALQQCKTELRPHQRSALRFLRKNESSDTDLMSLWNDPLNAWLRRLFDPSTFPQLDDSNKSRGSILADDMGLGKTLTTLVYILATQDAAVEFHWLDWTNRSAATLIICPLATLTNWQNEIRLHFKKDAIPYLVFHGPERRHLNREDLQSATVVLTTYEMIGESGGNPQPDQHTIQSLNMFWFRIVLDEAHLIRNSNSQRYQSILDLKSNFVLCLTGTPVQNRLTDLQSLITLLHIAPWNEEQIWRRCLVPHINVGDSAAIKTLTRLMETVCLRRTKDVLLNLPRKIEKAIMVQMASPWEEMSHDLHQNFIRDFGRLRSSGEQWDPAEFFRRLMILRQFCNHPLFARSEMLHEPLWRWQDSGKIVHLVDNLMYFLRGVQGIERPKAVIFSSFVGFLQIIERALTDNGIALTWLTGALNVQRRDTNLHQFRTDPMCNVLLASLQAGGVGIDLRCAQNVYMMEPGWNPAIEAQAIDRLYRLGQIHPVYVYRYYVEGSLEVNIYQIQRRKDELAMLSVPSGGNDTYECAKLLMSELMG</sequence>
<dbReference type="VEuPathDB" id="FungiDB:PTTG_29311"/>
<evidence type="ECO:0000259" key="5">
    <source>
        <dbReference type="PROSITE" id="PS51194"/>
    </source>
</evidence>
<dbReference type="GO" id="GO:0005634">
    <property type="term" value="C:nucleus"/>
    <property type="evidence" value="ECO:0007669"/>
    <property type="project" value="TreeGrafter"/>
</dbReference>
<dbReference type="InterPro" id="IPR001650">
    <property type="entry name" value="Helicase_C-like"/>
</dbReference>
<keyword evidence="1" id="KW-0547">Nucleotide-binding</keyword>
<dbReference type="SUPFAM" id="SSF52540">
    <property type="entry name" value="P-loop containing nucleoside triphosphate hydrolases"/>
    <property type="match status" value="2"/>
</dbReference>
<dbReference type="CDD" id="cd18793">
    <property type="entry name" value="SF2_C_SNF"/>
    <property type="match status" value="1"/>
</dbReference>
<dbReference type="Proteomes" id="UP000005240">
    <property type="component" value="Unassembled WGS sequence"/>
</dbReference>
<gene>
    <name evidence="6" type="ORF">PTTG_29311</name>
</gene>
<dbReference type="STRING" id="630390.A0A180G548"/>
<reference evidence="6" key="2">
    <citation type="submission" date="2016-05" db="EMBL/GenBank/DDBJ databases">
        <title>Comparative analysis highlights variable genome content of wheat rusts and divergence of the mating loci.</title>
        <authorList>
            <person name="Cuomo C.A."/>
            <person name="Bakkeren G."/>
            <person name="Szabo L."/>
            <person name="Khalil H."/>
            <person name="Joly D."/>
            <person name="Goldberg J."/>
            <person name="Young S."/>
            <person name="Zeng Q."/>
            <person name="Fellers J."/>
        </authorList>
    </citation>
    <scope>NUCLEOTIDE SEQUENCE [LARGE SCALE GENOMIC DNA]</scope>
    <source>
        <strain evidence="6">1-1 BBBD Race 1</strain>
    </source>
</reference>
<dbReference type="CDD" id="cd18008">
    <property type="entry name" value="DEXDc_SHPRH-like"/>
    <property type="match status" value="1"/>
</dbReference>
<reference evidence="6" key="1">
    <citation type="submission" date="2009-11" db="EMBL/GenBank/DDBJ databases">
        <authorList>
            <consortium name="The Broad Institute Genome Sequencing Platform"/>
            <person name="Ward D."/>
            <person name="Feldgarden M."/>
            <person name="Earl A."/>
            <person name="Young S.K."/>
            <person name="Zeng Q."/>
            <person name="Koehrsen M."/>
            <person name="Alvarado L."/>
            <person name="Berlin A."/>
            <person name="Bochicchio J."/>
            <person name="Borenstein D."/>
            <person name="Chapman S.B."/>
            <person name="Chen Z."/>
            <person name="Engels R."/>
            <person name="Freedman E."/>
            <person name="Gellesch M."/>
            <person name="Goldberg J."/>
            <person name="Griggs A."/>
            <person name="Gujja S."/>
            <person name="Heilman E."/>
            <person name="Heiman D."/>
            <person name="Hepburn T."/>
            <person name="Howarth C."/>
            <person name="Jen D."/>
            <person name="Larson L."/>
            <person name="Lewis B."/>
            <person name="Mehta T."/>
            <person name="Park D."/>
            <person name="Pearson M."/>
            <person name="Roberts A."/>
            <person name="Saif S."/>
            <person name="Shea T."/>
            <person name="Shenoy N."/>
            <person name="Sisk P."/>
            <person name="Stolte C."/>
            <person name="Sykes S."/>
            <person name="Thomson T."/>
            <person name="Walk T."/>
            <person name="White J."/>
            <person name="Yandava C."/>
            <person name="Izard J."/>
            <person name="Baranova O.V."/>
            <person name="Blanton J.M."/>
            <person name="Tanner A.C."/>
            <person name="Dewhirst F.E."/>
            <person name="Haas B."/>
            <person name="Nusbaum C."/>
            <person name="Birren B."/>
        </authorList>
    </citation>
    <scope>NUCLEOTIDE SEQUENCE [LARGE SCALE GENOMIC DNA]</scope>
    <source>
        <strain evidence="6">1-1 BBBD Race 1</strain>
    </source>
</reference>